<dbReference type="SUPFAM" id="SSF54495">
    <property type="entry name" value="UBC-like"/>
    <property type="match status" value="1"/>
</dbReference>
<dbReference type="EC" id="2.3.2.23" evidence="1"/>
<evidence type="ECO:0000256" key="2">
    <source>
        <dbReference type="ARBA" id="ARBA00022679"/>
    </source>
</evidence>
<dbReference type="PROSITE" id="PS50127">
    <property type="entry name" value="UBC_2"/>
    <property type="match status" value="1"/>
</dbReference>
<comment type="caution">
    <text evidence="8">The sequence shown here is derived from an EMBL/GenBank/DDBJ whole genome shotgun (WGS) entry which is preliminary data.</text>
</comment>
<evidence type="ECO:0000256" key="5">
    <source>
        <dbReference type="ARBA" id="ARBA00022840"/>
    </source>
</evidence>
<dbReference type="GO" id="GO:0005524">
    <property type="term" value="F:ATP binding"/>
    <property type="evidence" value="ECO:0007669"/>
    <property type="project" value="UniProtKB-KW"/>
</dbReference>
<dbReference type="GO" id="GO:0061631">
    <property type="term" value="F:ubiquitin conjugating enzyme activity"/>
    <property type="evidence" value="ECO:0007669"/>
    <property type="project" value="UniProtKB-EC"/>
</dbReference>
<sequence>METHKQVAAYVSENSKKRVFPGGSAIDVEVVEISRPTNWSSKSKTPKQHKKVSFHEIIDVDVEENLSDVKRSSGNVKYSGKGKDILVGNGSSDNSGPVDAVQSSKKNCFSSSIKKKNCLSASNSPIIIDEFGSDVLFGADEHMDMYYDDLVYSDYAVLQAHFDNMDIPPGVEAPIPWMPGPMEEQMVSTTTSTSGRDVPGAVRNQSASFSSSTLVGQPTQFGSSWSSPGPALGKEGQLVIGNSNEKSSKGVSNSKKIHSSGGTASFDWNNPYNMYEGSSSHYGKKLRSSGATTSYGSGNQSTPIGPYFPNSVGAPVSDMKNLFLNPTTPIAAGIAHASPAMMNYFPLSLHKGATTAGCPSIPSGPACNGEQHRNVDEILKNFQAFKKFDTVEDHSDHFYSRQASSGNLPSKNWAKKIQEEWKILENDLPDTIFVRVYESRMDLLRAVIMGADGTPYHDGLYFFDVFFPSNYPNVPPLVHYHSFGLRINPNLYNCGKVCLSLLNTWTGQGKEKWIPRASTMLQVLVSIQGLILNAKPYFNEPGYANTGGTARGDQSSLQYNENTYILNLKTMVFSMRRPPKYFEDFVLGHFFRSAQDILVACKAYADGAQVGSLVRGGVQDVDEGDKSCSPTFKASLAGFIKTVIDTFKEIGVKDCDKFLHLTQNGTGVAPVVPANAANYFFS</sequence>
<dbReference type="SMART" id="SM00212">
    <property type="entry name" value="UBCc"/>
    <property type="match status" value="1"/>
</dbReference>
<feature type="compositionally biased region" description="Polar residues" evidence="6">
    <location>
        <begin position="204"/>
        <end position="227"/>
    </location>
</feature>
<keyword evidence="4" id="KW-0833">Ubl conjugation pathway</keyword>
<feature type="compositionally biased region" description="Polar residues" evidence="6">
    <location>
        <begin position="289"/>
        <end position="303"/>
    </location>
</feature>
<dbReference type="InterPro" id="IPR016135">
    <property type="entry name" value="UBQ-conjugating_enzyme/RWD"/>
</dbReference>
<keyword evidence="2" id="KW-0808">Transferase</keyword>
<feature type="region of interest" description="Disordered" evidence="6">
    <location>
        <begin position="279"/>
        <end position="304"/>
    </location>
</feature>
<evidence type="ECO:0000256" key="6">
    <source>
        <dbReference type="SAM" id="MobiDB-lite"/>
    </source>
</evidence>
<dbReference type="FunFam" id="3.10.110.10:FF:000028">
    <property type="entry name" value="Probable ubiquitin-conjugating enzyme E2 23"/>
    <property type="match status" value="1"/>
</dbReference>
<keyword evidence="3" id="KW-0547">Nucleotide-binding</keyword>
<accession>A0A6N2BG69</accession>
<evidence type="ECO:0000256" key="4">
    <source>
        <dbReference type="ARBA" id="ARBA00022786"/>
    </source>
</evidence>
<dbReference type="Pfam" id="PF00179">
    <property type="entry name" value="UQ_con"/>
    <property type="match status" value="1"/>
</dbReference>
<dbReference type="Gene3D" id="3.10.110.10">
    <property type="entry name" value="Ubiquitin Conjugating Enzyme"/>
    <property type="match status" value="1"/>
</dbReference>
<evidence type="ECO:0000259" key="7">
    <source>
        <dbReference type="PROSITE" id="PS50127"/>
    </source>
</evidence>
<feature type="region of interest" description="Disordered" evidence="6">
    <location>
        <begin position="204"/>
        <end position="263"/>
    </location>
</feature>
<dbReference type="CDD" id="cd23837">
    <property type="entry name" value="UBCc_UBE2O"/>
    <property type="match status" value="1"/>
</dbReference>
<protein>
    <recommendedName>
        <fullName evidence="1">E2 ubiquitin-conjugating enzyme</fullName>
        <ecNumber evidence="1">2.3.2.23</ecNumber>
    </recommendedName>
</protein>
<name>A0A6N2BG69_SOLCI</name>
<dbReference type="AlphaFoldDB" id="A0A6N2BG69"/>
<dbReference type="PANTHER" id="PTHR46116:SF41">
    <property type="entry name" value="UBIQUITIN-CONJUGATING ENZYME E2 25-RELATED"/>
    <property type="match status" value="1"/>
</dbReference>
<feature type="domain" description="UBC core" evidence="7">
    <location>
        <begin position="412"/>
        <end position="572"/>
    </location>
</feature>
<reference evidence="8" key="1">
    <citation type="submission" date="2019-05" db="EMBL/GenBank/DDBJ databases">
        <title>The de novo reference genome and transcriptome assemblies of the wild tomato species Solanum chilense.</title>
        <authorList>
            <person name="Stam R."/>
            <person name="Nosenko T."/>
            <person name="Hoerger A.C."/>
            <person name="Stephan W."/>
            <person name="Seidel M.A."/>
            <person name="Kuhn J.M.M."/>
            <person name="Haberer G."/>
            <person name="Tellier A."/>
        </authorList>
    </citation>
    <scope>NUCLEOTIDE SEQUENCE</scope>
    <source>
        <tissue evidence="8">Mature leaves</tissue>
    </source>
</reference>
<gene>
    <name evidence="8" type="ORF">EJD97_010695</name>
</gene>
<keyword evidence="5" id="KW-0067">ATP-binding</keyword>
<evidence type="ECO:0000313" key="8">
    <source>
        <dbReference type="EMBL" id="TMW94132.1"/>
    </source>
</evidence>
<feature type="compositionally biased region" description="Polar residues" evidence="6">
    <location>
        <begin position="240"/>
        <end position="263"/>
    </location>
</feature>
<evidence type="ECO:0000256" key="1">
    <source>
        <dbReference type="ARBA" id="ARBA00012486"/>
    </source>
</evidence>
<dbReference type="InterPro" id="IPR000608">
    <property type="entry name" value="UBC"/>
</dbReference>
<organism evidence="8">
    <name type="scientific">Solanum chilense</name>
    <name type="common">Tomato</name>
    <name type="synonym">Lycopersicon chilense</name>
    <dbReference type="NCBI Taxonomy" id="4083"/>
    <lineage>
        <taxon>Eukaryota</taxon>
        <taxon>Viridiplantae</taxon>
        <taxon>Streptophyta</taxon>
        <taxon>Embryophyta</taxon>
        <taxon>Tracheophyta</taxon>
        <taxon>Spermatophyta</taxon>
        <taxon>Magnoliopsida</taxon>
        <taxon>eudicotyledons</taxon>
        <taxon>Gunneridae</taxon>
        <taxon>Pentapetalae</taxon>
        <taxon>asterids</taxon>
        <taxon>lamiids</taxon>
        <taxon>Solanales</taxon>
        <taxon>Solanaceae</taxon>
        <taxon>Solanoideae</taxon>
        <taxon>Solaneae</taxon>
        <taxon>Solanum</taxon>
        <taxon>Solanum subgen. Lycopersicon</taxon>
    </lineage>
</organism>
<evidence type="ECO:0000256" key="3">
    <source>
        <dbReference type="ARBA" id="ARBA00022741"/>
    </source>
</evidence>
<dbReference type="EMBL" id="RXGB01002719">
    <property type="protein sequence ID" value="TMW94132.1"/>
    <property type="molecule type" value="Genomic_DNA"/>
</dbReference>
<proteinExistence type="predicted"/>
<dbReference type="PANTHER" id="PTHR46116">
    <property type="entry name" value="(E3-INDEPENDENT) E2 UBIQUITIN-CONJUGATING ENZYME"/>
    <property type="match status" value="1"/>
</dbReference>